<gene>
    <name evidence="1" type="ORF">LCGC14_1160950</name>
</gene>
<dbReference type="AlphaFoldDB" id="A0A0F9MFL5"/>
<proteinExistence type="predicted"/>
<name>A0A0F9MFL5_9ZZZZ</name>
<accession>A0A0F9MFL5</accession>
<sequence>MQFKAIKNEKVIREIGIGVFIYSNSKTRVYLHRGEST</sequence>
<protein>
    <submittedName>
        <fullName evidence="1">Uncharacterized protein</fullName>
    </submittedName>
</protein>
<evidence type="ECO:0000313" key="1">
    <source>
        <dbReference type="EMBL" id="KKM98136.1"/>
    </source>
</evidence>
<reference evidence="1" key="1">
    <citation type="journal article" date="2015" name="Nature">
        <title>Complex archaea that bridge the gap between prokaryotes and eukaryotes.</title>
        <authorList>
            <person name="Spang A."/>
            <person name="Saw J.H."/>
            <person name="Jorgensen S.L."/>
            <person name="Zaremba-Niedzwiedzka K."/>
            <person name="Martijn J."/>
            <person name="Lind A.E."/>
            <person name="van Eijk R."/>
            <person name="Schleper C."/>
            <person name="Guy L."/>
            <person name="Ettema T.J."/>
        </authorList>
    </citation>
    <scope>NUCLEOTIDE SEQUENCE</scope>
</reference>
<organism evidence="1">
    <name type="scientific">marine sediment metagenome</name>
    <dbReference type="NCBI Taxonomy" id="412755"/>
    <lineage>
        <taxon>unclassified sequences</taxon>
        <taxon>metagenomes</taxon>
        <taxon>ecological metagenomes</taxon>
    </lineage>
</organism>
<comment type="caution">
    <text evidence="1">The sequence shown here is derived from an EMBL/GenBank/DDBJ whole genome shotgun (WGS) entry which is preliminary data.</text>
</comment>
<dbReference type="EMBL" id="LAZR01005661">
    <property type="protein sequence ID" value="KKM98136.1"/>
    <property type="molecule type" value="Genomic_DNA"/>
</dbReference>